<feature type="domain" description="Phorbol-ester/DAG-type" evidence="5">
    <location>
        <begin position="314"/>
        <end position="369"/>
    </location>
</feature>
<gene>
    <name evidence="6" type="ORF">TCM_026405</name>
</gene>
<dbReference type="HOGENOM" id="CLU_014776_3_0_1"/>
<sequence>MELRCGLKEREMELRCGSSAEARGTVKHWLVLKEGQNDGKYRTKCCVVCKETVESGPRLGCSQCEDIYHKGCVFSALSDQEIVHPFHHEHSLYLCDQMHFDATELVCNFCDKACNSPFFSCISCELCIHVRCATLPEVIAGKFVKIHHEDHIHPLVLIENHSYKLEQAVCYCCSEPLVDSIFVCIDCKFYLHKNCVSPVKISHPCHRKHSLLLHVAAAFEPVSCKVCQRTESRQLFYRCSPCNFNLHTECVSPSPFVDNASHEHPFTCLLRHQSFICDACGTQGDCAPYHCRTCNLLVHKECISLPRRFKITRHHHLLYHTYFLEEHEFKKWDCKICHNEVNAEHGSYNCSLCNYVVHVNCANDVADLDGLIMTRSKDKWPCKNLAFLFDESISFIVIKEVEFEGHKIAKEIRHFSHVHDLALTGEIGDDKRCDGCMLSISTSSYGCSLCDFFLHKSCAELPREKHHWLHEHPFKLSSDTIFKCNWCHHESSGFSYYCGKCDMNLFLRCERISEEYTIQAHEHPLVFYHNYDGECNACGDHIDYAFKCKDCDFALDIQCLSLPYSKQHKCDQHPLILTYHGSNDALSNCYCDICEEERDSNRWFYGCAICNTSVHPKCVLEKYQFIKLGSYYKDEHPHLLTYVQKIYCYPKCFKCDKPCLDLALECIEFGCKYVVHWECIKPSRLCFTRKMGRKREDGNQEED</sequence>
<dbReference type="SUPFAM" id="SSF57889">
    <property type="entry name" value="Cysteine-rich domain"/>
    <property type="match status" value="6"/>
</dbReference>
<dbReference type="Proteomes" id="UP000026915">
    <property type="component" value="Chromosome 5"/>
</dbReference>
<keyword evidence="2" id="KW-0677">Repeat</keyword>
<dbReference type="InterPro" id="IPR046349">
    <property type="entry name" value="C1-like_sf"/>
</dbReference>
<keyword evidence="3" id="KW-0863">Zinc-finger</keyword>
<evidence type="ECO:0000256" key="3">
    <source>
        <dbReference type="ARBA" id="ARBA00022771"/>
    </source>
</evidence>
<dbReference type="SMART" id="SM00109">
    <property type="entry name" value="C1"/>
    <property type="match status" value="6"/>
</dbReference>
<dbReference type="InterPro" id="IPR019786">
    <property type="entry name" value="Zinc_finger_PHD-type_CS"/>
</dbReference>
<evidence type="ECO:0000256" key="1">
    <source>
        <dbReference type="ARBA" id="ARBA00022723"/>
    </source>
</evidence>
<dbReference type="InterPro" id="IPR001965">
    <property type="entry name" value="Znf_PHD"/>
</dbReference>
<feature type="domain" description="Phorbol-ester/DAG-type" evidence="5">
    <location>
        <begin position="208"/>
        <end position="268"/>
    </location>
</feature>
<evidence type="ECO:0000256" key="4">
    <source>
        <dbReference type="ARBA" id="ARBA00022833"/>
    </source>
</evidence>
<dbReference type="PROSITE" id="PS50081">
    <property type="entry name" value="ZF_DAG_PE_2"/>
    <property type="match status" value="2"/>
</dbReference>
<dbReference type="SMART" id="SM00249">
    <property type="entry name" value="PHD"/>
    <property type="match status" value="6"/>
</dbReference>
<keyword evidence="4" id="KW-0862">Zinc</keyword>
<dbReference type="PROSITE" id="PS01359">
    <property type="entry name" value="ZF_PHD_1"/>
    <property type="match status" value="1"/>
</dbReference>
<accession>A0A061F9G6</accession>
<dbReference type="InterPro" id="IPR004146">
    <property type="entry name" value="DC1"/>
</dbReference>
<protein>
    <submittedName>
        <fullName evidence="6">Cysteine/Histidine-rich C1 domain family protein, putative</fullName>
    </submittedName>
</protein>
<dbReference type="PANTHER" id="PTHR32410">
    <property type="entry name" value="CYSTEINE/HISTIDINE-RICH C1 DOMAIN FAMILY PROTEIN"/>
    <property type="match status" value="1"/>
</dbReference>
<dbReference type="EMBL" id="CM001883">
    <property type="protein sequence ID" value="EOY11139.1"/>
    <property type="molecule type" value="Genomic_DNA"/>
</dbReference>
<evidence type="ECO:0000256" key="2">
    <source>
        <dbReference type="ARBA" id="ARBA00022737"/>
    </source>
</evidence>
<proteinExistence type="predicted"/>
<keyword evidence="1" id="KW-0479">Metal-binding</keyword>
<dbReference type="FunCoup" id="A0A061F9G6">
    <property type="interactions" value="73"/>
</dbReference>
<dbReference type="Pfam" id="PF03107">
    <property type="entry name" value="C1_2"/>
    <property type="match status" value="6"/>
</dbReference>
<evidence type="ECO:0000313" key="7">
    <source>
        <dbReference type="Proteomes" id="UP000026915"/>
    </source>
</evidence>
<keyword evidence="7" id="KW-1185">Reference proteome</keyword>
<dbReference type="InParanoid" id="A0A061F9G6"/>
<dbReference type="OMA" id="CIKLPHV"/>
<name>A0A061F9G6_THECC</name>
<dbReference type="InterPro" id="IPR053192">
    <property type="entry name" value="Vacuole_Formation_Reg"/>
</dbReference>
<reference evidence="6 7" key="1">
    <citation type="journal article" date="2013" name="Genome Biol.">
        <title>The genome sequence of the most widely cultivated cacao type and its use to identify candidate genes regulating pod color.</title>
        <authorList>
            <person name="Motamayor J.C."/>
            <person name="Mockaitis K."/>
            <person name="Schmutz J."/>
            <person name="Haiminen N."/>
            <person name="Iii D.L."/>
            <person name="Cornejo O."/>
            <person name="Findley S.D."/>
            <person name="Zheng P."/>
            <person name="Utro F."/>
            <person name="Royaert S."/>
            <person name="Saski C."/>
            <person name="Jenkins J."/>
            <person name="Podicheti R."/>
            <person name="Zhao M."/>
            <person name="Scheffler B.E."/>
            <person name="Stack J.C."/>
            <person name="Feltus F.A."/>
            <person name="Mustiga G.M."/>
            <person name="Amores F."/>
            <person name="Phillips W."/>
            <person name="Marelli J.P."/>
            <person name="May G.D."/>
            <person name="Shapiro H."/>
            <person name="Ma J."/>
            <person name="Bustamante C.D."/>
            <person name="Schnell R.J."/>
            <person name="Main D."/>
            <person name="Gilbert D."/>
            <person name="Parida L."/>
            <person name="Kuhn D.N."/>
        </authorList>
    </citation>
    <scope>NUCLEOTIDE SEQUENCE [LARGE SCALE GENOMIC DNA]</scope>
    <source>
        <strain evidence="7">cv. Matina 1-6</strain>
    </source>
</reference>
<organism evidence="6 7">
    <name type="scientific">Theobroma cacao</name>
    <name type="common">Cacao</name>
    <name type="synonym">Cocoa</name>
    <dbReference type="NCBI Taxonomy" id="3641"/>
    <lineage>
        <taxon>Eukaryota</taxon>
        <taxon>Viridiplantae</taxon>
        <taxon>Streptophyta</taxon>
        <taxon>Embryophyta</taxon>
        <taxon>Tracheophyta</taxon>
        <taxon>Spermatophyta</taxon>
        <taxon>Magnoliopsida</taxon>
        <taxon>eudicotyledons</taxon>
        <taxon>Gunneridae</taxon>
        <taxon>Pentapetalae</taxon>
        <taxon>rosids</taxon>
        <taxon>malvids</taxon>
        <taxon>Malvales</taxon>
        <taxon>Malvaceae</taxon>
        <taxon>Byttnerioideae</taxon>
        <taxon>Theobroma</taxon>
    </lineage>
</organism>
<dbReference type="Gramene" id="EOY11139">
    <property type="protein sequence ID" value="EOY11139"/>
    <property type="gene ID" value="TCM_026405"/>
</dbReference>
<dbReference type="eggNOG" id="ENOG502R2V0">
    <property type="taxonomic scope" value="Eukaryota"/>
</dbReference>
<dbReference type="AlphaFoldDB" id="A0A061F9G6"/>
<dbReference type="GO" id="GO:0008270">
    <property type="term" value="F:zinc ion binding"/>
    <property type="evidence" value="ECO:0007669"/>
    <property type="project" value="UniProtKB-KW"/>
</dbReference>
<evidence type="ECO:0000259" key="5">
    <source>
        <dbReference type="PROSITE" id="PS50081"/>
    </source>
</evidence>
<dbReference type="InterPro" id="IPR002219">
    <property type="entry name" value="PKC_DAG/PE"/>
</dbReference>
<evidence type="ECO:0000313" key="6">
    <source>
        <dbReference type="EMBL" id="EOY11139.1"/>
    </source>
</evidence>
<dbReference type="PANTHER" id="PTHR32410:SF165">
    <property type="entry name" value="C1 DOMAIN FAMILY PROTEIN, PUTATIVE-RELATED"/>
    <property type="match status" value="1"/>
</dbReference>